<dbReference type="Proteomes" id="UP001157733">
    <property type="component" value="Chromosome"/>
</dbReference>
<dbReference type="SUPFAM" id="SSF56925">
    <property type="entry name" value="OMPA-like"/>
    <property type="match status" value="1"/>
</dbReference>
<keyword evidence="1" id="KW-0732">Signal</keyword>
<dbReference type="InterPro" id="IPR018550">
    <property type="entry name" value="Lipid-A_deacylase-rel"/>
</dbReference>
<protein>
    <submittedName>
        <fullName evidence="2">Enzyme</fullName>
        <ecNumber evidence="2">3.1.1.-</ecNumber>
    </submittedName>
</protein>
<keyword evidence="2" id="KW-0378">Hydrolase</keyword>
<dbReference type="Pfam" id="PF09411">
    <property type="entry name" value="PagL"/>
    <property type="match status" value="1"/>
</dbReference>
<gene>
    <name evidence="2" type="ORF">NSPWAT_0490</name>
</gene>
<keyword evidence="3" id="KW-1185">Reference proteome</keyword>
<dbReference type="GO" id="GO:0016787">
    <property type="term" value="F:hydrolase activity"/>
    <property type="evidence" value="ECO:0007669"/>
    <property type="project" value="UniProtKB-KW"/>
</dbReference>
<name>A0ABN8VZ12_9BACT</name>
<accession>A0ABN8VZ12</accession>
<dbReference type="EC" id="3.1.1.-" evidence="2"/>
<evidence type="ECO:0000256" key="1">
    <source>
        <dbReference type="SAM" id="SignalP"/>
    </source>
</evidence>
<feature type="chain" id="PRO_5046805349" evidence="1">
    <location>
        <begin position="26"/>
        <end position="261"/>
    </location>
</feature>
<reference evidence="2 3" key="1">
    <citation type="submission" date="2022-09" db="EMBL/GenBank/DDBJ databases">
        <authorList>
            <person name="Kop L."/>
        </authorList>
    </citation>
    <scope>NUCLEOTIDE SEQUENCE [LARGE SCALE GENOMIC DNA]</scope>
    <source>
        <strain evidence="2 3">347</strain>
    </source>
</reference>
<feature type="signal peptide" evidence="1">
    <location>
        <begin position="1"/>
        <end position="25"/>
    </location>
</feature>
<sequence length="261" mass="29026">MNKVLNFLWTFVLMGWVLASGPVVAAGTAHFSTEFSQTPVMDGESRHAQTQKPLNYFSKVVLGKSEDPEIPGFMDQFKQGQTLWGFQIGYGLTFDLPPPPPSLGDRTDIEFIYFFPNYKFNLTGVVGEGAYRGALYWVVEGGVVAGVTNPEINNRKTGDAPNVVIGFVPLQLEYKFLNPHRRWVPFVFGGTGVSVGDFQHAAQEISTAFEFILNTGGGIEYFFENGRAVSFNYHFWHLSNSDIKEPNVGLNAHVFTIGFSF</sequence>
<dbReference type="Gene3D" id="2.40.160.20">
    <property type="match status" value="1"/>
</dbReference>
<organism evidence="2 3">
    <name type="scientific">Nitrospina watsonii</name>
    <dbReference type="NCBI Taxonomy" id="1323948"/>
    <lineage>
        <taxon>Bacteria</taxon>
        <taxon>Pseudomonadati</taxon>
        <taxon>Nitrospinota/Tectimicrobiota group</taxon>
        <taxon>Nitrospinota</taxon>
        <taxon>Nitrospinia</taxon>
        <taxon>Nitrospinales</taxon>
        <taxon>Nitrospinaceae</taxon>
        <taxon>Nitrospina</taxon>
    </lineage>
</organism>
<dbReference type="InterPro" id="IPR011250">
    <property type="entry name" value="OMP/PagP_B-barrel"/>
</dbReference>
<dbReference type="RefSeq" id="WP_282010295.1">
    <property type="nucleotide sequence ID" value="NZ_OX336137.1"/>
</dbReference>
<evidence type="ECO:0000313" key="2">
    <source>
        <dbReference type="EMBL" id="CAI2717349.1"/>
    </source>
</evidence>
<proteinExistence type="predicted"/>
<evidence type="ECO:0000313" key="3">
    <source>
        <dbReference type="Proteomes" id="UP001157733"/>
    </source>
</evidence>
<dbReference type="EMBL" id="OX336137">
    <property type="protein sequence ID" value="CAI2717349.1"/>
    <property type="molecule type" value="Genomic_DNA"/>
</dbReference>